<organism evidence="1 2">
    <name type="scientific">Cucumis melo var. makuwa</name>
    <name type="common">Oriental melon</name>
    <dbReference type="NCBI Taxonomy" id="1194695"/>
    <lineage>
        <taxon>Eukaryota</taxon>
        <taxon>Viridiplantae</taxon>
        <taxon>Streptophyta</taxon>
        <taxon>Embryophyta</taxon>
        <taxon>Tracheophyta</taxon>
        <taxon>Spermatophyta</taxon>
        <taxon>Magnoliopsida</taxon>
        <taxon>eudicotyledons</taxon>
        <taxon>Gunneridae</taxon>
        <taxon>Pentapetalae</taxon>
        <taxon>rosids</taxon>
        <taxon>fabids</taxon>
        <taxon>Cucurbitales</taxon>
        <taxon>Cucurbitaceae</taxon>
        <taxon>Benincaseae</taxon>
        <taxon>Cucumis</taxon>
    </lineage>
</organism>
<accession>A0A5A7TWC9</accession>
<dbReference type="Proteomes" id="UP000321393">
    <property type="component" value="Unassembled WGS sequence"/>
</dbReference>
<evidence type="ECO:0008006" key="3">
    <source>
        <dbReference type="Google" id="ProtNLM"/>
    </source>
</evidence>
<evidence type="ECO:0000313" key="2">
    <source>
        <dbReference type="Proteomes" id="UP000321393"/>
    </source>
</evidence>
<gene>
    <name evidence="1" type="ORF">E6C27_scaffold133G00460</name>
</gene>
<sequence length="447" mass="49697">MNKGPCLGGQKDGNNISFGSVENVEMSELKQSATNGLKSSWASLFGPSTGNSLPYSPPLAVRDKIVVVPPDEVIVIGVKIGSFRTNRGILVANLCYLENGLQTEARLAVVASVVGKPITLDLATKDRQRLSFTRKPHEGNLFHAFRNSSGKCLRNVESKVQKEEDVSKVIRSKRDNLITVACEDVVQESFKQLKEGEIRSSPHRPSCQMKKKVDKQDEFTLVTHKKRELVSIKDRGKNLEVTMNNYFSSLLEVHEDDKWTLTVVNGSPLPLQVDDKVVALSGLSLKYGLEGVMWKRSCFSFSPHMVDEQFITSTLTDLFSGSDMEDFDEVIHDVDLVKPSVQDCITRRDHQSGIDIDIDIIRVIRRDHSQPDCLSVSFVYTKDQFVLGAPLGSPKTKYVPMGSKNARVRERASLGVPLFRTLIGNKGKRRGKLASDKEGFVTCHMGT</sequence>
<comment type="caution">
    <text evidence="1">The sequence shown here is derived from an EMBL/GenBank/DDBJ whole genome shotgun (WGS) entry which is preliminary data.</text>
</comment>
<dbReference type="AlphaFoldDB" id="A0A5A7TWC9"/>
<proteinExistence type="predicted"/>
<evidence type="ECO:0000313" key="1">
    <source>
        <dbReference type="EMBL" id="KAA0047802.1"/>
    </source>
</evidence>
<protein>
    <recommendedName>
        <fullName evidence="3">Ty3-gypsy retrotransposon protein</fullName>
    </recommendedName>
</protein>
<name>A0A5A7TWC9_CUCMM</name>
<reference evidence="1 2" key="1">
    <citation type="submission" date="2019-08" db="EMBL/GenBank/DDBJ databases">
        <title>Draft genome sequences of two oriental melons (Cucumis melo L. var makuwa).</title>
        <authorList>
            <person name="Kwon S.-Y."/>
        </authorList>
    </citation>
    <scope>NUCLEOTIDE SEQUENCE [LARGE SCALE GENOMIC DNA]</scope>
    <source>
        <strain evidence="2">cv. SW 3</strain>
        <tissue evidence="1">Leaf</tissue>
    </source>
</reference>
<dbReference type="EMBL" id="SSTE01013041">
    <property type="protein sequence ID" value="KAA0047802.1"/>
    <property type="molecule type" value="Genomic_DNA"/>
</dbReference>
<dbReference type="OrthoDB" id="1939300at2759"/>